<dbReference type="GO" id="GO:0003735">
    <property type="term" value="F:structural constituent of ribosome"/>
    <property type="evidence" value="ECO:0007669"/>
    <property type="project" value="InterPro"/>
</dbReference>
<dbReference type="EMBL" id="JAATJU010022090">
    <property type="protein sequence ID" value="KAH0512127.1"/>
    <property type="molecule type" value="Genomic_DNA"/>
</dbReference>
<dbReference type="PANTHER" id="PTHR11489">
    <property type="entry name" value="40S RIBOSOMAL PROTEIN SA"/>
    <property type="match status" value="1"/>
</dbReference>
<evidence type="ECO:0000313" key="4">
    <source>
        <dbReference type="Proteomes" id="UP000710432"/>
    </source>
</evidence>
<sequence length="91" mass="10003">MSGALDILQKEENALTFLAAGTHLDFQMEQPIYKWKSGGICIISLKRTWKGMLLLTAWAIAATGNPTDVSIISFRNTGQCGVMSPRFDVLI</sequence>
<dbReference type="Gene3D" id="3.40.50.10490">
    <property type="entry name" value="Glucose-6-phosphate isomerase like protein, domain 1"/>
    <property type="match status" value="1"/>
</dbReference>
<reference evidence="3" key="1">
    <citation type="submission" date="2020-03" db="EMBL/GenBank/DDBJ databases">
        <title>Studies in the Genomics of Life Span.</title>
        <authorList>
            <person name="Glass D."/>
        </authorList>
    </citation>
    <scope>NUCLEOTIDE SEQUENCE</scope>
    <source>
        <strain evidence="3">LTLLF</strain>
        <tissue evidence="3">Muscle</tissue>
    </source>
</reference>
<keyword evidence="1 3" id="KW-0689">Ribosomal protein</keyword>
<proteinExistence type="predicted"/>
<keyword evidence="2" id="KW-0687">Ribonucleoprotein</keyword>
<dbReference type="AlphaFoldDB" id="A0A8J6GJL2"/>
<dbReference type="SUPFAM" id="SSF52313">
    <property type="entry name" value="Ribosomal protein S2"/>
    <property type="match status" value="1"/>
</dbReference>
<gene>
    <name evidence="3" type="ORF">LTLLF_146925</name>
</gene>
<evidence type="ECO:0000256" key="1">
    <source>
        <dbReference type="ARBA" id="ARBA00022980"/>
    </source>
</evidence>
<accession>A0A8J6GJL2</accession>
<evidence type="ECO:0000256" key="2">
    <source>
        <dbReference type="ARBA" id="ARBA00023274"/>
    </source>
</evidence>
<dbReference type="InterPro" id="IPR005707">
    <property type="entry name" value="Ribosomal_uS2_euk/arc"/>
</dbReference>
<comment type="caution">
    <text evidence="3">The sequence shown here is derived from an EMBL/GenBank/DDBJ whole genome shotgun (WGS) entry which is preliminary data.</text>
</comment>
<dbReference type="InterPro" id="IPR023591">
    <property type="entry name" value="Ribosomal_uS2_flav_dom_sf"/>
</dbReference>
<name>A0A8J6GJL2_MICOH</name>
<dbReference type="GO" id="GO:0015935">
    <property type="term" value="C:small ribosomal subunit"/>
    <property type="evidence" value="ECO:0007669"/>
    <property type="project" value="InterPro"/>
</dbReference>
<evidence type="ECO:0000313" key="3">
    <source>
        <dbReference type="EMBL" id="KAH0512127.1"/>
    </source>
</evidence>
<dbReference type="Proteomes" id="UP000710432">
    <property type="component" value="Unassembled WGS sequence"/>
</dbReference>
<dbReference type="GO" id="GO:0006412">
    <property type="term" value="P:translation"/>
    <property type="evidence" value="ECO:0007669"/>
    <property type="project" value="InterPro"/>
</dbReference>
<protein>
    <submittedName>
        <fullName evidence="3">40S ribosomal protein SA</fullName>
    </submittedName>
</protein>
<organism evidence="3 4">
    <name type="scientific">Microtus ochrogaster</name>
    <name type="common">Prairie vole</name>
    <dbReference type="NCBI Taxonomy" id="79684"/>
    <lineage>
        <taxon>Eukaryota</taxon>
        <taxon>Metazoa</taxon>
        <taxon>Chordata</taxon>
        <taxon>Craniata</taxon>
        <taxon>Vertebrata</taxon>
        <taxon>Euteleostomi</taxon>
        <taxon>Mammalia</taxon>
        <taxon>Eutheria</taxon>
        <taxon>Euarchontoglires</taxon>
        <taxon>Glires</taxon>
        <taxon>Rodentia</taxon>
        <taxon>Myomorpha</taxon>
        <taxon>Muroidea</taxon>
        <taxon>Cricetidae</taxon>
        <taxon>Arvicolinae</taxon>
        <taxon>Microtus</taxon>
    </lineage>
</organism>